<evidence type="ECO:0000256" key="4">
    <source>
        <dbReference type="ARBA" id="ARBA00022597"/>
    </source>
</evidence>
<organism evidence="11">
    <name type="scientific">Citrobacter koseri</name>
    <name type="common">Citrobacter diversus</name>
    <dbReference type="NCBI Taxonomy" id="545"/>
    <lineage>
        <taxon>Bacteria</taxon>
        <taxon>Pseudomonadati</taxon>
        <taxon>Pseudomonadota</taxon>
        <taxon>Gammaproteobacteria</taxon>
        <taxon>Enterobacterales</taxon>
        <taxon>Enterobacteriaceae</taxon>
        <taxon>Citrobacter</taxon>
    </lineage>
</organism>
<dbReference type="PANTHER" id="PTHR33989:SF11">
    <property type="entry name" value="LICHENAN PERMEASE IIC COMPONENT"/>
    <property type="match status" value="1"/>
</dbReference>
<feature type="transmembrane region" description="Helical" evidence="9">
    <location>
        <begin position="391"/>
        <end position="412"/>
    </location>
</feature>
<comment type="subcellular location">
    <subcellularLocation>
        <location evidence="1">Cell membrane</location>
        <topology evidence="1">Multi-pass membrane protein</topology>
    </subcellularLocation>
</comment>
<dbReference type="EMBL" id="LK931336">
    <property type="protein sequence ID" value="CDZ82208.1"/>
    <property type="molecule type" value="Genomic_DNA"/>
</dbReference>
<keyword evidence="7 8" id="KW-0472">Membrane</keyword>
<feature type="transmembrane region" description="Helical" evidence="9">
    <location>
        <begin position="104"/>
        <end position="121"/>
    </location>
</feature>
<evidence type="ECO:0000256" key="8">
    <source>
        <dbReference type="PIRNR" id="PIRNR006351"/>
    </source>
</evidence>
<evidence type="ECO:0000256" key="2">
    <source>
        <dbReference type="ARBA" id="ARBA00022448"/>
    </source>
</evidence>
<evidence type="ECO:0000256" key="9">
    <source>
        <dbReference type="SAM" id="Phobius"/>
    </source>
</evidence>
<evidence type="ECO:0000256" key="3">
    <source>
        <dbReference type="ARBA" id="ARBA00022475"/>
    </source>
</evidence>
<dbReference type="PANTHER" id="PTHR33989">
    <property type="match status" value="1"/>
</dbReference>
<evidence type="ECO:0000256" key="7">
    <source>
        <dbReference type="ARBA" id="ARBA00023136"/>
    </source>
</evidence>
<comment type="function">
    <text evidence="8">The phosphoenolpyruvate-dependent sugar phosphotransferase system (PTS), a major carbohydrate active -transport system, catalyzes the phosphorylation of incoming sugar substrates concomitant with their translocation across the cell membrane.</text>
</comment>
<dbReference type="PROSITE" id="PS51105">
    <property type="entry name" value="PTS_EIIC_TYPE_3"/>
    <property type="match status" value="1"/>
</dbReference>
<evidence type="ECO:0000259" key="10">
    <source>
        <dbReference type="PROSITE" id="PS51105"/>
    </source>
</evidence>
<evidence type="ECO:0000256" key="6">
    <source>
        <dbReference type="ARBA" id="ARBA00022989"/>
    </source>
</evidence>
<keyword evidence="5 9" id="KW-0812">Transmembrane</keyword>
<feature type="transmembrane region" description="Helical" evidence="9">
    <location>
        <begin position="141"/>
        <end position="159"/>
    </location>
</feature>
<proteinExistence type="predicted"/>
<keyword evidence="6 9" id="KW-1133">Transmembrane helix</keyword>
<name>A0A078LEA4_CITKO</name>
<feature type="transmembrane region" description="Helical" evidence="9">
    <location>
        <begin position="180"/>
        <end position="200"/>
    </location>
</feature>
<keyword evidence="2 8" id="KW-0813">Transport</keyword>
<dbReference type="AlphaFoldDB" id="A0A078LEA4"/>
<evidence type="ECO:0000313" key="11">
    <source>
        <dbReference type="EMBL" id="CDZ82208.1"/>
    </source>
</evidence>
<dbReference type="RefSeq" id="WP_200030509.1">
    <property type="nucleotide sequence ID" value="NZ_JADVFT010000003.1"/>
</dbReference>
<dbReference type="NCBIfam" id="TIGR00410">
    <property type="entry name" value="lacE"/>
    <property type="match status" value="1"/>
</dbReference>
<gene>
    <name evidence="11" type="ORF">BN1086_00279</name>
</gene>
<keyword evidence="4 8" id="KW-0762">Sugar transport</keyword>
<evidence type="ECO:0000256" key="5">
    <source>
        <dbReference type="ARBA" id="ARBA00022692"/>
    </source>
</evidence>
<dbReference type="GO" id="GO:1901264">
    <property type="term" value="P:carbohydrate derivative transport"/>
    <property type="evidence" value="ECO:0007669"/>
    <property type="project" value="TreeGrafter"/>
</dbReference>
<dbReference type="PIRSF" id="PIRSF006351">
    <property type="entry name" value="PTS_EIIC-Cellobiose"/>
    <property type="match status" value="1"/>
</dbReference>
<dbReference type="InterPro" id="IPR003352">
    <property type="entry name" value="PTS_EIIC"/>
</dbReference>
<accession>A0A078LEA4</accession>
<feature type="transmembrane region" description="Helical" evidence="9">
    <location>
        <begin position="287"/>
        <end position="307"/>
    </location>
</feature>
<dbReference type="GO" id="GO:0008982">
    <property type="term" value="F:protein-N(PI)-phosphohistidine-sugar phosphotransferase activity"/>
    <property type="evidence" value="ECO:0007669"/>
    <property type="project" value="UniProtKB-UniRule"/>
</dbReference>
<feature type="transmembrane region" description="Helical" evidence="9">
    <location>
        <begin position="361"/>
        <end position="379"/>
    </location>
</feature>
<reference evidence="11" key="1">
    <citation type="submission" date="2014-06" db="EMBL/GenBank/DDBJ databases">
        <authorList>
            <person name="Urmite Genomes Urmite Genomes"/>
        </authorList>
    </citation>
    <scope>NUCLEOTIDE SEQUENCE</scope>
</reference>
<protein>
    <recommendedName>
        <fullName evidence="8">Permease IIC component</fullName>
    </recommendedName>
</protein>
<feature type="transmembrane region" description="Helical" evidence="9">
    <location>
        <begin position="227"/>
        <end position="246"/>
    </location>
</feature>
<dbReference type="InterPro" id="IPR051088">
    <property type="entry name" value="PTS_Sugar-EIIC/EIIB"/>
</dbReference>
<dbReference type="InterPro" id="IPR004501">
    <property type="entry name" value="PTS_EIIC_3"/>
</dbReference>
<dbReference type="InterPro" id="IPR004796">
    <property type="entry name" value="PTS_IIC_cello"/>
</dbReference>
<evidence type="ECO:0000256" key="1">
    <source>
        <dbReference type="ARBA" id="ARBA00004651"/>
    </source>
</evidence>
<dbReference type="Pfam" id="PF02378">
    <property type="entry name" value="PTS_EIIC"/>
    <property type="match status" value="1"/>
</dbReference>
<keyword evidence="3 8" id="KW-1003">Cell membrane</keyword>
<dbReference type="GO" id="GO:0005886">
    <property type="term" value="C:plasma membrane"/>
    <property type="evidence" value="ECO:0007669"/>
    <property type="project" value="UniProtKB-SubCell"/>
</dbReference>
<feature type="transmembrane region" description="Helical" evidence="9">
    <location>
        <begin position="331"/>
        <end position="354"/>
    </location>
</feature>
<dbReference type="GO" id="GO:0009401">
    <property type="term" value="P:phosphoenolpyruvate-dependent sugar phosphotransferase system"/>
    <property type="evidence" value="ECO:0007669"/>
    <property type="project" value="InterPro"/>
</dbReference>
<sequence length="439" mass="48328">MNNVLGFLEAKLMPLAAKTAQQRHLGAIRGAYVSFMPFIIVGSILLVISSFPNQNYQQFMSQAFGESWSAIIEIPFNAVFSTMSLFISFLVAFRLAEHYGEDRISCGILALVCFLILTPFIKVAESGGITVIPVEWIGTKGLFVAMIGSLLWTELFCWLKRKNLVIKMPEGVPPAVQESFAALIPALLVMILVLSIRILFENTHYQTIHQFIYEVVATPVRHYGTSYFGALMTVFSITILWSVGINSGSMVNGIIRPLWMENQTDNIAAIQAGTTPPHIITEQFFDMIWMGGAGATLSLVLAMLFFARSKNMREVARLGAGASVFNINEPILFGLPVIMNPIMLIPFNLVPLVLVTVQYTAMKLGAVAVTTGVFIPWTLPPVISGFIVTGHISGSVMQLINLLIGAMLYLPFMRIVDKQYRAAERAAVTQPDAPLAKQE</sequence>
<dbReference type="NCBIfam" id="TIGR00359">
    <property type="entry name" value="cello_pts_IIC"/>
    <property type="match status" value="1"/>
</dbReference>
<dbReference type="PATRIC" id="fig|545.12.peg.268"/>
<feature type="domain" description="PTS EIIC type-3" evidence="10">
    <location>
        <begin position="8"/>
        <end position="412"/>
    </location>
</feature>
<feature type="transmembrane region" description="Helical" evidence="9">
    <location>
        <begin position="31"/>
        <end position="51"/>
    </location>
</feature>
<feature type="transmembrane region" description="Helical" evidence="9">
    <location>
        <begin position="71"/>
        <end position="92"/>
    </location>
</feature>